<comment type="caution">
    <text evidence="3">The sequence shown here is derived from an EMBL/GenBank/DDBJ whole genome shotgun (WGS) entry which is preliminary data.</text>
</comment>
<dbReference type="AlphaFoldDB" id="A0A6L6PYJ2"/>
<dbReference type="GO" id="GO:0003677">
    <property type="term" value="F:DNA binding"/>
    <property type="evidence" value="ECO:0007669"/>
    <property type="project" value="InterPro"/>
</dbReference>
<dbReference type="GO" id="GO:0004519">
    <property type="term" value="F:endonuclease activity"/>
    <property type="evidence" value="ECO:0007669"/>
    <property type="project" value="InterPro"/>
</dbReference>
<dbReference type="OrthoDB" id="577942at2"/>
<reference evidence="3 4" key="1">
    <citation type="submission" date="2019-11" db="EMBL/GenBank/DDBJ databases">
        <title>Type strains purchased from KCTC, JCM and DSMZ.</title>
        <authorList>
            <person name="Lu H."/>
        </authorList>
    </citation>
    <scope>NUCLEOTIDE SEQUENCE [LARGE SCALE GENOMIC DNA]</scope>
    <source>
        <strain evidence="3 4">KCTC 42409</strain>
    </source>
</reference>
<dbReference type="InterPro" id="IPR007560">
    <property type="entry name" value="Restrct_endonuc_IV_Mrr"/>
</dbReference>
<feature type="region of interest" description="Disordered" evidence="1">
    <location>
        <begin position="1"/>
        <end position="21"/>
    </location>
</feature>
<accession>A0A6L6PYJ2</accession>
<dbReference type="Proteomes" id="UP000484015">
    <property type="component" value="Unassembled WGS sequence"/>
</dbReference>
<protein>
    <recommendedName>
        <fullName evidence="2">Restriction endonuclease type IV Mrr domain-containing protein</fullName>
    </recommendedName>
</protein>
<dbReference type="Pfam" id="PF04471">
    <property type="entry name" value="Mrr_cat"/>
    <property type="match status" value="1"/>
</dbReference>
<sequence length="227" mass="25483">MKREQASHAPGQGRNDRPSANRHAPHLVGWDAAWAARFRRWSRALGRLAIRWCSLWVNLTWLSYFPGHQHNVRRSRRVLRKVRGFKEPGAGARCLAYLRRIDPLLFEEVIMSALEDAGLFVLRSQHYGGDGGGDGVVWIPGRGWCSVLCNRFRGQVHAADVRAIAWALAKSGYDGGLLVHSCLCVTALHAQLDTARIALLGGDRLLRLIRERVLECRWPKAKARAAP</sequence>
<dbReference type="EMBL" id="WNLA01000006">
    <property type="protein sequence ID" value="MTW02673.1"/>
    <property type="molecule type" value="Genomic_DNA"/>
</dbReference>
<dbReference type="RefSeq" id="WP_155439073.1">
    <property type="nucleotide sequence ID" value="NZ_WNLA01000006.1"/>
</dbReference>
<dbReference type="GO" id="GO:0009307">
    <property type="term" value="P:DNA restriction-modification system"/>
    <property type="evidence" value="ECO:0007669"/>
    <property type="project" value="InterPro"/>
</dbReference>
<evidence type="ECO:0000256" key="1">
    <source>
        <dbReference type="SAM" id="MobiDB-lite"/>
    </source>
</evidence>
<evidence type="ECO:0000313" key="4">
    <source>
        <dbReference type="Proteomes" id="UP000484015"/>
    </source>
</evidence>
<gene>
    <name evidence="3" type="ORF">GM668_11320</name>
</gene>
<organism evidence="3 4">
    <name type="scientific">Pseudoduganella ginsengisoli</name>
    <dbReference type="NCBI Taxonomy" id="1462440"/>
    <lineage>
        <taxon>Bacteria</taxon>
        <taxon>Pseudomonadati</taxon>
        <taxon>Pseudomonadota</taxon>
        <taxon>Betaproteobacteria</taxon>
        <taxon>Burkholderiales</taxon>
        <taxon>Oxalobacteraceae</taxon>
        <taxon>Telluria group</taxon>
        <taxon>Pseudoduganella</taxon>
    </lineage>
</organism>
<evidence type="ECO:0000259" key="2">
    <source>
        <dbReference type="Pfam" id="PF04471"/>
    </source>
</evidence>
<evidence type="ECO:0000313" key="3">
    <source>
        <dbReference type="EMBL" id="MTW02673.1"/>
    </source>
</evidence>
<name>A0A6L6PYJ2_9BURK</name>
<keyword evidence="4" id="KW-1185">Reference proteome</keyword>
<proteinExistence type="predicted"/>
<feature type="domain" description="Restriction endonuclease type IV Mrr" evidence="2">
    <location>
        <begin position="98"/>
        <end position="209"/>
    </location>
</feature>